<evidence type="ECO:0000256" key="3">
    <source>
        <dbReference type="ARBA" id="ARBA00022781"/>
    </source>
</evidence>
<comment type="similarity">
    <text evidence="7">Belongs to the ATPase delta chain family.</text>
</comment>
<dbReference type="Gene3D" id="1.10.520.20">
    <property type="entry name" value="N-terminal domain of the delta subunit of the F1F0-ATP synthase"/>
    <property type="match status" value="1"/>
</dbReference>
<dbReference type="RefSeq" id="WP_010769178.1">
    <property type="nucleotide sequence ID" value="NZ_ASWE01000001.1"/>
</dbReference>
<dbReference type="eggNOG" id="COG0712">
    <property type="taxonomic scope" value="Bacteria"/>
</dbReference>
<dbReference type="HAMAP" id="MF_01416">
    <property type="entry name" value="ATP_synth_delta_bact"/>
    <property type="match status" value="1"/>
</dbReference>
<evidence type="ECO:0000256" key="4">
    <source>
        <dbReference type="ARBA" id="ARBA00023065"/>
    </source>
</evidence>
<organism evidence="8 9">
    <name type="scientific">Enterococcus phoeniculicola ATCC BAA-412</name>
    <dbReference type="NCBI Taxonomy" id="1158610"/>
    <lineage>
        <taxon>Bacteria</taxon>
        <taxon>Bacillati</taxon>
        <taxon>Bacillota</taxon>
        <taxon>Bacilli</taxon>
        <taxon>Lactobacillales</taxon>
        <taxon>Enterococcaceae</taxon>
        <taxon>Enterococcus</taxon>
    </lineage>
</organism>
<evidence type="ECO:0000256" key="1">
    <source>
        <dbReference type="ARBA" id="ARBA00004370"/>
    </source>
</evidence>
<dbReference type="SUPFAM" id="SSF47928">
    <property type="entry name" value="N-terminal domain of the delta subunit of the F1F0-ATP synthase"/>
    <property type="match status" value="1"/>
</dbReference>
<dbReference type="GO" id="GO:0045259">
    <property type="term" value="C:proton-transporting ATP synthase complex"/>
    <property type="evidence" value="ECO:0007669"/>
    <property type="project" value="UniProtKB-KW"/>
</dbReference>
<dbReference type="Proteomes" id="UP000013785">
    <property type="component" value="Unassembled WGS sequence"/>
</dbReference>
<evidence type="ECO:0000256" key="2">
    <source>
        <dbReference type="ARBA" id="ARBA00022448"/>
    </source>
</evidence>
<dbReference type="PRINTS" id="PR00125">
    <property type="entry name" value="ATPASEDELTA"/>
</dbReference>
<dbReference type="GO" id="GO:0046933">
    <property type="term" value="F:proton-transporting ATP synthase activity, rotational mechanism"/>
    <property type="evidence" value="ECO:0007669"/>
    <property type="project" value="UniProtKB-UniRule"/>
</dbReference>
<evidence type="ECO:0000256" key="6">
    <source>
        <dbReference type="ARBA" id="ARBA00023310"/>
    </source>
</evidence>
<sequence>MKLDKYTVGKRYGKALFDLAMEEQQLEDIYQQLLSLREVYEELPDLGNILSDTRLEPYEKREIMDKLVSHYQGTMKNFLEVVFNYSRMDDLLLMIDEYEYRYGEHQGLISGVATTAIPLSEEQKAQLEEKIAQFLGYKKATLSNKVDPSIIGGVVVEANHQVIDGSIGKQLEKITRLIKK</sequence>
<dbReference type="PATRIC" id="fig|1158610.3.peg.2519"/>
<evidence type="ECO:0000256" key="7">
    <source>
        <dbReference type="HAMAP-Rule" id="MF_01416"/>
    </source>
</evidence>
<dbReference type="GO" id="GO:0005886">
    <property type="term" value="C:plasma membrane"/>
    <property type="evidence" value="ECO:0007669"/>
    <property type="project" value="UniProtKB-SubCell"/>
</dbReference>
<evidence type="ECO:0000313" key="9">
    <source>
        <dbReference type="Proteomes" id="UP000013785"/>
    </source>
</evidence>
<gene>
    <name evidence="7" type="primary">atpH</name>
    <name evidence="8" type="ORF">UC3_02538</name>
</gene>
<dbReference type="NCBIfam" id="TIGR01145">
    <property type="entry name" value="ATP_synt_delta"/>
    <property type="match status" value="1"/>
</dbReference>
<dbReference type="AlphaFoldDB" id="R3TMC6"/>
<keyword evidence="7" id="KW-1003">Cell membrane</keyword>
<comment type="function">
    <text evidence="7">F(1)F(0) ATP synthase produces ATP from ADP in the presence of a proton or sodium gradient. F-type ATPases consist of two structural domains, F(1) containing the extramembraneous catalytic core and F(0) containing the membrane proton channel, linked together by a central stalk and a peripheral stalk. During catalysis, ATP synthesis in the catalytic domain of F(1) is coupled via a rotary mechanism of the central stalk subunits to proton translocation.</text>
</comment>
<dbReference type="EMBL" id="AJAT01000017">
    <property type="protein sequence ID" value="EOL42188.1"/>
    <property type="molecule type" value="Genomic_DNA"/>
</dbReference>
<reference evidence="8 9" key="1">
    <citation type="submission" date="2013-02" db="EMBL/GenBank/DDBJ databases">
        <title>The Genome Sequence of Enterococcus phoeniculicola BAA-412.</title>
        <authorList>
            <consortium name="The Broad Institute Genome Sequencing Platform"/>
            <consortium name="The Broad Institute Genome Sequencing Center for Infectious Disease"/>
            <person name="Earl A.M."/>
            <person name="Gilmore M.S."/>
            <person name="Lebreton F."/>
            <person name="Walker B."/>
            <person name="Young S.K."/>
            <person name="Zeng Q."/>
            <person name="Gargeya S."/>
            <person name="Fitzgerald M."/>
            <person name="Haas B."/>
            <person name="Abouelleil A."/>
            <person name="Alvarado L."/>
            <person name="Arachchi H.M."/>
            <person name="Berlin A.M."/>
            <person name="Chapman S.B."/>
            <person name="Dewar J."/>
            <person name="Goldberg J."/>
            <person name="Griggs A."/>
            <person name="Gujja S."/>
            <person name="Hansen M."/>
            <person name="Howarth C."/>
            <person name="Imamovic A."/>
            <person name="Larimer J."/>
            <person name="McCowan C."/>
            <person name="Murphy C."/>
            <person name="Neiman D."/>
            <person name="Pearson M."/>
            <person name="Priest M."/>
            <person name="Roberts A."/>
            <person name="Saif S."/>
            <person name="Shea T."/>
            <person name="Sisk P."/>
            <person name="Sykes S."/>
            <person name="Wortman J."/>
            <person name="Nusbaum C."/>
            <person name="Birren B."/>
        </authorList>
    </citation>
    <scope>NUCLEOTIDE SEQUENCE [LARGE SCALE GENOMIC DNA]</scope>
    <source>
        <strain evidence="8 9">ATCC BAA-412</strain>
    </source>
</reference>
<keyword evidence="4 7" id="KW-0406">Ion transport</keyword>
<dbReference type="STRING" id="154621.RV11_GL001489"/>
<comment type="caution">
    <text evidence="8">The sequence shown here is derived from an EMBL/GenBank/DDBJ whole genome shotgun (WGS) entry which is preliminary data.</text>
</comment>
<keyword evidence="9" id="KW-1185">Reference proteome</keyword>
<evidence type="ECO:0000313" key="8">
    <source>
        <dbReference type="EMBL" id="EOL42188.1"/>
    </source>
</evidence>
<name>R3TMC6_9ENTE</name>
<comment type="subcellular location">
    <subcellularLocation>
        <location evidence="7">Cell membrane</location>
        <topology evidence="7">Peripheral membrane protein</topology>
    </subcellularLocation>
    <subcellularLocation>
        <location evidence="1">Membrane</location>
    </subcellularLocation>
</comment>
<keyword evidence="2 7" id="KW-0813">Transport</keyword>
<dbReference type="PANTHER" id="PTHR11910">
    <property type="entry name" value="ATP SYNTHASE DELTA CHAIN"/>
    <property type="match status" value="1"/>
</dbReference>
<keyword evidence="3 7" id="KW-0375">Hydrogen ion transport</keyword>
<keyword evidence="6 7" id="KW-0066">ATP synthesis</keyword>
<dbReference type="InterPro" id="IPR000711">
    <property type="entry name" value="ATPase_OSCP/dsu"/>
</dbReference>
<dbReference type="HOGENOM" id="CLU_085114_4_1_9"/>
<dbReference type="Pfam" id="PF00213">
    <property type="entry name" value="OSCP"/>
    <property type="match status" value="1"/>
</dbReference>
<evidence type="ECO:0000256" key="5">
    <source>
        <dbReference type="ARBA" id="ARBA00023136"/>
    </source>
</evidence>
<dbReference type="InterPro" id="IPR026015">
    <property type="entry name" value="ATP_synth_OSCP/delta_N_sf"/>
</dbReference>
<dbReference type="OrthoDB" id="9786633at2"/>
<keyword evidence="7" id="KW-0139">CF(1)</keyword>
<accession>R3TMC6</accession>
<proteinExistence type="inferred from homology"/>
<protein>
    <recommendedName>
        <fullName evidence="7">ATP synthase subunit delta</fullName>
    </recommendedName>
    <alternativeName>
        <fullName evidence="7">ATP synthase F(1) sector subunit delta</fullName>
    </alternativeName>
    <alternativeName>
        <fullName evidence="7">F-type ATPase subunit delta</fullName>
        <shortName evidence="7">F-ATPase subunit delta</shortName>
    </alternativeName>
</protein>
<comment type="function">
    <text evidence="7">This protein is part of the stalk that links CF(0) to CF(1). It either transmits conformational changes from CF(0) to CF(1) or is implicated in proton conduction.</text>
</comment>
<keyword evidence="5 7" id="KW-0472">Membrane</keyword>